<accession>A0ABS6T4K1</accession>
<reference evidence="2 3" key="1">
    <citation type="submission" date="2021-05" db="EMBL/GenBank/DDBJ databases">
        <title>Culturable bacteria isolated from Daya Bay.</title>
        <authorList>
            <person name="Zheng W."/>
            <person name="Yu S."/>
            <person name="Huang Y."/>
        </authorList>
    </citation>
    <scope>NUCLEOTIDE SEQUENCE [LARGE SCALE GENOMIC DNA]</scope>
    <source>
        <strain evidence="2 3">DP4N28-5</strain>
    </source>
</reference>
<feature type="transmembrane region" description="Helical" evidence="1">
    <location>
        <begin position="94"/>
        <end position="115"/>
    </location>
</feature>
<feature type="transmembrane region" description="Helical" evidence="1">
    <location>
        <begin position="12"/>
        <end position="33"/>
    </location>
</feature>
<feature type="transmembrane region" description="Helical" evidence="1">
    <location>
        <begin position="328"/>
        <end position="349"/>
    </location>
</feature>
<evidence type="ECO:0000256" key="1">
    <source>
        <dbReference type="SAM" id="Phobius"/>
    </source>
</evidence>
<proteinExistence type="predicted"/>
<keyword evidence="1" id="KW-1133">Transmembrane helix</keyword>
<dbReference type="RefSeq" id="WP_218393359.1">
    <property type="nucleotide sequence ID" value="NZ_JAHUZE010000003.1"/>
</dbReference>
<organism evidence="2 3">
    <name type="scientific">Maritimibacter dapengensis</name>
    <dbReference type="NCBI Taxonomy" id="2836868"/>
    <lineage>
        <taxon>Bacteria</taxon>
        <taxon>Pseudomonadati</taxon>
        <taxon>Pseudomonadota</taxon>
        <taxon>Alphaproteobacteria</taxon>
        <taxon>Rhodobacterales</taxon>
        <taxon>Roseobacteraceae</taxon>
        <taxon>Maritimibacter</taxon>
    </lineage>
</organism>
<feature type="transmembrane region" description="Helical" evidence="1">
    <location>
        <begin position="66"/>
        <end position="88"/>
    </location>
</feature>
<name>A0ABS6T4K1_9RHOB</name>
<feature type="transmembrane region" description="Helical" evidence="1">
    <location>
        <begin position="39"/>
        <end position="59"/>
    </location>
</feature>
<gene>
    <name evidence="2" type="ORF">KJP28_14655</name>
</gene>
<keyword evidence="1" id="KW-0472">Membrane</keyword>
<keyword evidence="1" id="KW-0812">Transmembrane</keyword>
<feature type="transmembrane region" description="Helical" evidence="1">
    <location>
        <begin position="218"/>
        <end position="246"/>
    </location>
</feature>
<feature type="transmembrane region" description="Helical" evidence="1">
    <location>
        <begin position="370"/>
        <end position="385"/>
    </location>
</feature>
<keyword evidence="3" id="KW-1185">Reference proteome</keyword>
<protein>
    <recommendedName>
        <fullName evidence="4">O-antigen ligase</fullName>
    </recommendedName>
</protein>
<dbReference type="EMBL" id="JAHUZE010000003">
    <property type="protein sequence ID" value="MBV7380170.1"/>
    <property type="molecule type" value="Genomic_DNA"/>
</dbReference>
<evidence type="ECO:0008006" key="4">
    <source>
        <dbReference type="Google" id="ProtNLM"/>
    </source>
</evidence>
<sequence length="436" mass="46950">MSAQASGLALRPTLGSVSGVFVAAIFLLAPFTWSYVASVGGMLVRAVDVCILVLIAIVAMKGRLTVVSTVVPLALTGLIMLSLLRAIIFSDAGSVVSAIKMSYYLVAALAVATVVSSRSYSTSRSTAAAILLVSPVLLTFGIGVFDVFSELVASRSISAVSSILFRGWNEIFSNNLFGVAGDLEVHGVAFRNSAGMAFLISSLYFFLDRSRASKVAFILLMVVATMMFSRSVWLFQLIFLALLLLTSRRKDRFVGIFLITLVAALVVAIPDLGVAWLERIASSIGREEMISAALREFENAWVLGRPEGAELGLASGDMKDVHNVPLAFGLKTGLLGLSLSLLIAGYFFFQMTIRTITLMSGRVENRQSEIVCIVLCAVLLVRPLVSASHDIYFSIGEWCALGLYLALAQNRDEAVKRRTQKRTQEAVHSAPNRATA</sequence>
<dbReference type="Proteomes" id="UP000756530">
    <property type="component" value="Unassembled WGS sequence"/>
</dbReference>
<evidence type="ECO:0000313" key="3">
    <source>
        <dbReference type="Proteomes" id="UP000756530"/>
    </source>
</evidence>
<feature type="transmembrane region" description="Helical" evidence="1">
    <location>
        <begin position="127"/>
        <end position="145"/>
    </location>
</feature>
<evidence type="ECO:0000313" key="2">
    <source>
        <dbReference type="EMBL" id="MBV7380170.1"/>
    </source>
</evidence>
<comment type="caution">
    <text evidence="2">The sequence shown here is derived from an EMBL/GenBank/DDBJ whole genome shotgun (WGS) entry which is preliminary data.</text>
</comment>
<feature type="transmembrane region" description="Helical" evidence="1">
    <location>
        <begin position="391"/>
        <end position="408"/>
    </location>
</feature>
<feature type="transmembrane region" description="Helical" evidence="1">
    <location>
        <begin position="253"/>
        <end position="277"/>
    </location>
</feature>